<keyword evidence="16" id="KW-1185">Reference proteome</keyword>
<evidence type="ECO:0000256" key="6">
    <source>
        <dbReference type="ARBA" id="ARBA00022517"/>
    </source>
</evidence>
<keyword evidence="6 13" id="KW-0690">Ribosome biogenesis</keyword>
<dbReference type="GO" id="GO:0005694">
    <property type="term" value="C:chromosome"/>
    <property type="evidence" value="ECO:0007669"/>
    <property type="project" value="UniProtKB-SubCell"/>
</dbReference>
<dbReference type="PANTHER" id="PTHR13557">
    <property type="entry name" value="COILED-COIL DOMAIN-CONTAINING PROTEIN 86"/>
    <property type="match status" value="1"/>
</dbReference>
<evidence type="ECO:0000313" key="15">
    <source>
        <dbReference type="EMBL" id="RKP38322.1"/>
    </source>
</evidence>
<keyword evidence="5" id="KW-0158">Chromosome</keyword>
<gene>
    <name evidence="15" type="ORF">BJ085DRAFT_31115</name>
</gene>
<dbReference type="GO" id="GO:0006364">
    <property type="term" value="P:rRNA processing"/>
    <property type="evidence" value="ECO:0007669"/>
    <property type="project" value="UniProtKB-UniRule"/>
</dbReference>
<dbReference type="Proteomes" id="UP000268162">
    <property type="component" value="Unassembled WGS sequence"/>
</dbReference>
<feature type="coiled-coil region" evidence="13">
    <location>
        <begin position="53"/>
        <end position="104"/>
    </location>
</feature>
<keyword evidence="7 13" id="KW-0698">rRNA processing</keyword>
<accession>A0A4P9ZZD1</accession>
<comment type="function">
    <text evidence="12">Required for proper chromosome segregation during mitosis and error-free mitotic progression.</text>
</comment>
<keyword evidence="10 13" id="KW-0175">Coiled coil</keyword>
<evidence type="ECO:0000256" key="2">
    <source>
        <dbReference type="ARBA" id="ARBA00004286"/>
    </source>
</evidence>
<proteinExistence type="inferred from homology"/>
<evidence type="ECO:0000256" key="10">
    <source>
        <dbReference type="ARBA" id="ARBA00023054"/>
    </source>
</evidence>
<keyword evidence="11 13" id="KW-0539">Nucleus</keyword>
<dbReference type="GO" id="GO:0005730">
    <property type="term" value="C:nucleolus"/>
    <property type="evidence" value="ECO:0007669"/>
    <property type="project" value="UniProtKB-SubCell"/>
</dbReference>
<evidence type="ECO:0000256" key="9">
    <source>
        <dbReference type="ARBA" id="ARBA00022934"/>
    </source>
</evidence>
<sequence>MSADSQPEGPAGAADAPPTQGKRVSGKFWKTNRTAATRRTQMSSGLRTAWETRQQARLEQTALKQRLREMKDETAQAKERAREITKARKQAAAEKERLAKLQAVLSTKQLERPGVMQLVLISIYKI</sequence>
<keyword evidence="9" id="KW-0164">Citrullination</keyword>
<reference evidence="16" key="1">
    <citation type="journal article" date="2018" name="Nat. Microbiol.">
        <title>Leveraging single-cell genomics to expand the fungal tree of life.</title>
        <authorList>
            <person name="Ahrendt S.R."/>
            <person name="Quandt C.A."/>
            <person name="Ciobanu D."/>
            <person name="Clum A."/>
            <person name="Salamov A."/>
            <person name="Andreopoulos B."/>
            <person name="Cheng J.F."/>
            <person name="Woyke T."/>
            <person name="Pelin A."/>
            <person name="Henrissat B."/>
            <person name="Reynolds N.K."/>
            <person name="Benny G.L."/>
            <person name="Smith M.E."/>
            <person name="James T.Y."/>
            <person name="Grigoriev I.V."/>
        </authorList>
    </citation>
    <scope>NUCLEOTIDE SEQUENCE [LARGE SCALE GENOMIC DNA]</scope>
    <source>
        <strain evidence="16">RSA 468</strain>
    </source>
</reference>
<name>A0A4P9ZZD1_9FUNG</name>
<dbReference type="AlphaFoldDB" id="A0A4P9ZZD1"/>
<evidence type="ECO:0000256" key="13">
    <source>
        <dbReference type="RuleBase" id="RU363084"/>
    </source>
</evidence>
<comment type="similarity">
    <text evidence="4 13">Belongs to the CGR1 family.</text>
</comment>
<evidence type="ECO:0000256" key="11">
    <source>
        <dbReference type="ARBA" id="ARBA00023242"/>
    </source>
</evidence>
<keyword evidence="8" id="KW-0597">Phosphoprotein</keyword>
<organism evidence="15 16">
    <name type="scientific">Dimargaris cristalligena</name>
    <dbReference type="NCBI Taxonomy" id="215637"/>
    <lineage>
        <taxon>Eukaryota</taxon>
        <taxon>Fungi</taxon>
        <taxon>Fungi incertae sedis</taxon>
        <taxon>Zoopagomycota</taxon>
        <taxon>Kickxellomycotina</taxon>
        <taxon>Dimargaritomycetes</taxon>
        <taxon>Dimargaritales</taxon>
        <taxon>Dimargaritaceae</taxon>
        <taxon>Dimargaris</taxon>
    </lineage>
</organism>
<evidence type="ECO:0000256" key="4">
    <source>
        <dbReference type="ARBA" id="ARBA00007869"/>
    </source>
</evidence>
<evidence type="ECO:0000256" key="3">
    <source>
        <dbReference type="ARBA" id="ARBA00004604"/>
    </source>
</evidence>
<evidence type="ECO:0000256" key="8">
    <source>
        <dbReference type="ARBA" id="ARBA00022553"/>
    </source>
</evidence>
<feature type="region of interest" description="Disordered" evidence="14">
    <location>
        <begin position="1"/>
        <end position="28"/>
    </location>
</feature>
<evidence type="ECO:0000256" key="14">
    <source>
        <dbReference type="SAM" id="MobiDB-lite"/>
    </source>
</evidence>
<dbReference type="InterPro" id="IPR026570">
    <property type="entry name" value="CCDC86"/>
</dbReference>
<evidence type="ECO:0000313" key="16">
    <source>
        <dbReference type="Proteomes" id="UP000268162"/>
    </source>
</evidence>
<feature type="compositionally biased region" description="Low complexity" evidence="14">
    <location>
        <begin position="7"/>
        <end position="18"/>
    </location>
</feature>
<evidence type="ECO:0000256" key="5">
    <source>
        <dbReference type="ARBA" id="ARBA00022454"/>
    </source>
</evidence>
<comment type="subcellular location">
    <subcellularLocation>
        <location evidence="2">Chromosome</location>
    </subcellularLocation>
    <subcellularLocation>
        <location evidence="3 13">Nucleus</location>
        <location evidence="3 13">Nucleolus</location>
    </subcellularLocation>
</comment>
<evidence type="ECO:0000256" key="7">
    <source>
        <dbReference type="ARBA" id="ARBA00022552"/>
    </source>
</evidence>
<dbReference type="PANTHER" id="PTHR13557:SF1">
    <property type="entry name" value="COILED-COIL DOMAIN-CONTAINING PROTEIN 86"/>
    <property type="match status" value="1"/>
</dbReference>
<protein>
    <recommendedName>
        <fullName evidence="13">rRNA-processing protein</fullName>
    </recommendedName>
</protein>
<dbReference type="EMBL" id="ML002380">
    <property type="protein sequence ID" value="RKP38322.1"/>
    <property type="molecule type" value="Genomic_DNA"/>
</dbReference>
<evidence type="ECO:0000256" key="1">
    <source>
        <dbReference type="ARBA" id="ARBA00004090"/>
    </source>
</evidence>
<evidence type="ECO:0000256" key="12">
    <source>
        <dbReference type="ARBA" id="ARBA00093307"/>
    </source>
</evidence>
<dbReference type="Pfam" id="PF03879">
    <property type="entry name" value="Cgr1"/>
    <property type="match status" value="1"/>
</dbReference>
<dbReference type="InterPro" id="IPR005579">
    <property type="entry name" value="Cgr1-like"/>
</dbReference>
<comment type="function">
    <text evidence="1 13">Involved in nucleolar integrity and required for processing of the pre-rRNA for the 60S ribosome subunit.</text>
</comment>